<keyword evidence="2" id="KW-0472">Membrane</keyword>
<dbReference type="EMBL" id="WSSB01000016">
    <property type="protein sequence ID" value="MXR38147.1"/>
    <property type="molecule type" value="Genomic_DNA"/>
</dbReference>
<dbReference type="AlphaFoldDB" id="A0A845BNH7"/>
<gene>
    <name evidence="3" type="ORF">GQF02_14325</name>
</gene>
<evidence type="ECO:0000313" key="4">
    <source>
        <dbReference type="Proteomes" id="UP000467214"/>
    </source>
</evidence>
<feature type="compositionally biased region" description="Pro residues" evidence="1">
    <location>
        <begin position="32"/>
        <end position="41"/>
    </location>
</feature>
<evidence type="ECO:0000256" key="1">
    <source>
        <dbReference type="SAM" id="MobiDB-lite"/>
    </source>
</evidence>
<accession>A0A845BNH7</accession>
<dbReference type="RefSeq" id="WP_124736357.1">
    <property type="nucleotide sequence ID" value="NZ_WSSB01000016.1"/>
</dbReference>
<keyword evidence="2" id="KW-1133">Transmembrane helix</keyword>
<keyword evidence="4" id="KW-1185">Reference proteome</keyword>
<reference evidence="3 4" key="1">
    <citation type="submission" date="2019-12" db="EMBL/GenBank/DDBJ databases">
        <title>Neisseriaceae gen. nov. sp. Genome sequencing and assembly.</title>
        <authorList>
            <person name="Liu Z."/>
            <person name="Li A."/>
        </authorList>
    </citation>
    <scope>NUCLEOTIDE SEQUENCE [LARGE SCALE GENOMIC DNA]</scope>
    <source>
        <strain evidence="3 4">B2N2-7</strain>
    </source>
</reference>
<feature type="region of interest" description="Disordered" evidence="1">
    <location>
        <begin position="29"/>
        <end position="76"/>
    </location>
</feature>
<comment type="caution">
    <text evidence="3">The sequence shown here is derived from an EMBL/GenBank/DDBJ whole genome shotgun (WGS) entry which is preliminary data.</text>
</comment>
<protein>
    <submittedName>
        <fullName evidence="3">Uncharacterized protein</fullName>
    </submittedName>
</protein>
<proteinExistence type="predicted"/>
<organism evidence="3 4">
    <name type="scientific">Craterilacuibacter sinensis</name>
    <dbReference type="NCBI Taxonomy" id="2686017"/>
    <lineage>
        <taxon>Bacteria</taxon>
        <taxon>Pseudomonadati</taxon>
        <taxon>Pseudomonadota</taxon>
        <taxon>Betaproteobacteria</taxon>
        <taxon>Neisseriales</taxon>
        <taxon>Neisseriaceae</taxon>
        <taxon>Craterilacuibacter</taxon>
    </lineage>
</organism>
<evidence type="ECO:0000313" key="3">
    <source>
        <dbReference type="EMBL" id="MXR38147.1"/>
    </source>
</evidence>
<feature type="transmembrane region" description="Helical" evidence="2">
    <location>
        <begin position="6"/>
        <end position="26"/>
    </location>
</feature>
<evidence type="ECO:0000256" key="2">
    <source>
        <dbReference type="SAM" id="Phobius"/>
    </source>
</evidence>
<sequence>MDFLHSTWFWCVVAAAPFVMVVGTLARLARQEPPPVLPPGVSPGTYRRNEALDTEDQDNDPHTDAEPQPPAGQTER</sequence>
<name>A0A845BNH7_9NEIS</name>
<dbReference type="Proteomes" id="UP000467214">
    <property type="component" value="Unassembled WGS sequence"/>
</dbReference>
<keyword evidence="2" id="KW-0812">Transmembrane</keyword>